<dbReference type="PANTHER" id="PTHR43162:SF1">
    <property type="entry name" value="PRESTALK A DIFFERENTIATION PROTEIN A"/>
    <property type="match status" value="1"/>
</dbReference>
<protein>
    <submittedName>
        <fullName evidence="2">Uncharacterized protein YbjT (DUF2867 family)</fullName>
    </submittedName>
</protein>
<dbReference type="InterPro" id="IPR008030">
    <property type="entry name" value="NmrA-like"/>
</dbReference>
<dbReference type="InterPro" id="IPR036291">
    <property type="entry name" value="NAD(P)-bd_dom_sf"/>
</dbReference>
<dbReference type="PANTHER" id="PTHR43162">
    <property type="match status" value="1"/>
</dbReference>
<proteinExistence type="predicted"/>
<dbReference type="InterPro" id="IPR051604">
    <property type="entry name" value="Ergot_Alk_Oxidoreductase"/>
</dbReference>
<dbReference type="RefSeq" id="WP_184254781.1">
    <property type="nucleotide sequence ID" value="NZ_JACHIO010000006.1"/>
</dbReference>
<dbReference type="Gene3D" id="3.40.50.720">
    <property type="entry name" value="NAD(P)-binding Rossmann-like Domain"/>
    <property type="match status" value="1"/>
</dbReference>
<accession>A0A7W7ZP15</accession>
<feature type="domain" description="NmrA-like" evidence="1">
    <location>
        <begin position="12"/>
        <end position="247"/>
    </location>
</feature>
<dbReference type="EMBL" id="JACHIO010000006">
    <property type="protein sequence ID" value="MBB5063549.1"/>
    <property type="molecule type" value="Genomic_DNA"/>
</dbReference>
<dbReference type="Proteomes" id="UP000584867">
    <property type="component" value="Unassembled WGS sequence"/>
</dbReference>
<dbReference type="Gene3D" id="3.90.25.10">
    <property type="entry name" value="UDP-galactose 4-epimerase, domain 1"/>
    <property type="match status" value="1"/>
</dbReference>
<evidence type="ECO:0000259" key="1">
    <source>
        <dbReference type="Pfam" id="PF05368"/>
    </source>
</evidence>
<dbReference type="AlphaFoldDB" id="A0A7W7ZP15"/>
<reference evidence="2 3" key="1">
    <citation type="submission" date="2020-08" db="EMBL/GenBank/DDBJ databases">
        <title>Genomic Encyclopedia of Type Strains, Phase IV (KMG-V): Genome sequencing to study the core and pangenomes of soil and plant-associated prokaryotes.</title>
        <authorList>
            <person name="Whitman W."/>
        </authorList>
    </citation>
    <scope>NUCLEOTIDE SEQUENCE [LARGE SCALE GENOMIC DNA]</scope>
    <source>
        <strain evidence="2 3">X5P3</strain>
    </source>
</reference>
<dbReference type="SUPFAM" id="SSF51735">
    <property type="entry name" value="NAD(P)-binding Rossmann-fold domains"/>
    <property type="match status" value="1"/>
</dbReference>
<organism evidence="2 3">
    <name type="scientific">Granulicella mallensis</name>
    <dbReference type="NCBI Taxonomy" id="940614"/>
    <lineage>
        <taxon>Bacteria</taxon>
        <taxon>Pseudomonadati</taxon>
        <taxon>Acidobacteriota</taxon>
        <taxon>Terriglobia</taxon>
        <taxon>Terriglobales</taxon>
        <taxon>Acidobacteriaceae</taxon>
        <taxon>Granulicella</taxon>
    </lineage>
</organism>
<evidence type="ECO:0000313" key="3">
    <source>
        <dbReference type="Proteomes" id="UP000584867"/>
    </source>
</evidence>
<sequence length="309" mass="33541">MSAKIPSSTLSKPILVTGAAGRVGSTGTAVVKELLKRQLPVRAMVREVDERSEALAKLGAQIAVSNFTDYASLSTALDGIETAFFCYPVADGIAEATGLFAAAGREQGLKRVVNMSVSASGPSNPSPHGRAQWVSEKILDWAGFECIHLRIDAFFHELLLLHAQFIQREGVIRNSHGDVAVNWISGEDSGLIAASLLADPGQTSETVLYPTGSEKLSYGQVAELITSIVGRPVRYEEITPEAYRDVLDVVLQGKNPRAVNHLVSQTINLRNQLKPRTTNDLTERFIGRQSKTIRDFILENQHALTPHSS</sequence>
<comment type="caution">
    <text evidence="2">The sequence shown here is derived from an EMBL/GenBank/DDBJ whole genome shotgun (WGS) entry which is preliminary data.</text>
</comment>
<name>A0A7W7ZP15_9BACT</name>
<evidence type="ECO:0000313" key="2">
    <source>
        <dbReference type="EMBL" id="MBB5063549.1"/>
    </source>
</evidence>
<dbReference type="Pfam" id="PF05368">
    <property type="entry name" value="NmrA"/>
    <property type="match status" value="1"/>
</dbReference>
<gene>
    <name evidence="2" type="ORF">HDF15_001891</name>
</gene>